<dbReference type="Pfam" id="PF03864">
    <property type="entry name" value="Phage_cap_E"/>
    <property type="match status" value="1"/>
</dbReference>
<feature type="region of interest" description="Disordered" evidence="1">
    <location>
        <begin position="67"/>
        <end position="90"/>
    </location>
</feature>
<reference evidence="2" key="1">
    <citation type="submission" date="2024-05" db="EMBL/GenBank/DDBJ databases">
        <title>Isolation and characterization of Sporomusa carbonis sp. nov., a carboxydotrophic hydrogenogen in the genus of Sporomusa isolated from a charcoal burning pile.</title>
        <authorList>
            <person name="Boeer T."/>
            <person name="Rosenbaum F."/>
            <person name="Eysell L."/>
            <person name="Mueller V."/>
            <person name="Daniel R."/>
            <person name="Poehlein A."/>
        </authorList>
    </citation>
    <scope>NUCLEOTIDE SEQUENCE [LARGE SCALE GENOMIC DNA]</scope>
    <source>
        <strain evidence="2">DSM 10669</strain>
    </source>
</reference>
<gene>
    <name evidence="2" type="ORF">SPSIL_008990</name>
</gene>
<organism evidence="2 3">
    <name type="scientific">Sporomusa silvacetica DSM 10669</name>
    <dbReference type="NCBI Taxonomy" id="1123289"/>
    <lineage>
        <taxon>Bacteria</taxon>
        <taxon>Bacillati</taxon>
        <taxon>Bacillota</taxon>
        <taxon>Negativicutes</taxon>
        <taxon>Selenomonadales</taxon>
        <taxon>Sporomusaceae</taxon>
        <taxon>Sporomusa</taxon>
    </lineage>
</organism>
<dbReference type="RefSeq" id="WP_094607739.1">
    <property type="nucleotide sequence ID" value="NZ_CP155573.1"/>
</dbReference>
<accession>A0ABZ3IGJ3</accession>
<name>A0ABZ3IGJ3_9FIRM</name>
<dbReference type="Proteomes" id="UP000216752">
    <property type="component" value="Chromosome"/>
</dbReference>
<dbReference type="Gene3D" id="3.30.1930.10">
    <property type="entry name" value="capsid protein of prophage domain"/>
    <property type="match status" value="1"/>
</dbReference>
<sequence length="351" mass="39562">MAIDINNTYTLLQALEQSFPPQTLFRDTFFPDIKTFVTKTVLMDYRKGNRVLSPFVSKGGSSVNVGRTGFSTKEYEPPMMAPSRPTTNDDVENRAFGENVFSSITQEQRAQQLRAQDMADMVDMNTRRIEWMCAQLMLYGQFNVEGYADDGETAIVDTVTYSDWTQKLTLTGTDMWTDTSADIYGQLQDMSQAVSRNSGRVPNTAIGSYKTSNKILKNASILEYLMIPNAQNMSLMSIQPRIIDPGVVRIGYIQSLNLEIYAYDGIYEDAAKTIQQYIPDGYFIMGVSGRGSQLFGAVTQLEQDGVRRTYQGANVPKVWNETGKDVQMLRVASKCVPKPEFIDDWYTLKAY</sequence>
<evidence type="ECO:0000313" key="3">
    <source>
        <dbReference type="Proteomes" id="UP000216752"/>
    </source>
</evidence>
<dbReference type="Gene3D" id="3.15.30.10">
    <property type="entry name" value="putative capsid protein of prophage domain like"/>
    <property type="match status" value="1"/>
</dbReference>
<dbReference type="InterPro" id="IPR005564">
    <property type="entry name" value="Major_capsid_GpE"/>
</dbReference>
<proteinExistence type="predicted"/>
<evidence type="ECO:0000256" key="1">
    <source>
        <dbReference type="SAM" id="MobiDB-lite"/>
    </source>
</evidence>
<protein>
    <recommendedName>
        <fullName evidence="4">Phage major capsid protein E</fullName>
    </recommendedName>
</protein>
<keyword evidence="3" id="KW-1185">Reference proteome</keyword>
<evidence type="ECO:0000313" key="2">
    <source>
        <dbReference type="EMBL" id="XFO64790.1"/>
    </source>
</evidence>
<evidence type="ECO:0008006" key="4">
    <source>
        <dbReference type="Google" id="ProtNLM"/>
    </source>
</evidence>
<dbReference type="EMBL" id="CP155573">
    <property type="protein sequence ID" value="XFO64790.1"/>
    <property type="molecule type" value="Genomic_DNA"/>
</dbReference>